<keyword evidence="4" id="KW-0498">Mitosis</keyword>
<accession>A0A9W8HC05</accession>
<feature type="domain" description="Anaphase-promoting complex subunit 5" evidence="9">
    <location>
        <begin position="225"/>
        <end position="312"/>
    </location>
</feature>
<keyword evidence="3" id="KW-0132">Cell division</keyword>
<dbReference type="GO" id="GO:0031145">
    <property type="term" value="P:anaphase-promoting complex-dependent catabolic process"/>
    <property type="evidence" value="ECO:0007669"/>
    <property type="project" value="TreeGrafter"/>
</dbReference>
<dbReference type="PANTHER" id="PTHR12830">
    <property type="entry name" value="ANAPHASE-PROMOTING COMPLEX SUBUNIT 5"/>
    <property type="match status" value="1"/>
</dbReference>
<evidence type="ECO:0000313" key="10">
    <source>
        <dbReference type="EMBL" id="KAJ2778578.1"/>
    </source>
</evidence>
<gene>
    <name evidence="10" type="ORF">GGI15_004134</name>
</gene>
<evidence type="ECO:0000259" key="9">
    <source>
        <dbReference type="Pfam" id="PF12862"/>
    </source>
</evidence>
<evidence type="ECO:0000256" key="5">
    <source>
        <dbReference type="ARBA" id="ARBA00022786"/>
    </source>
</evidence>
<keyword evidence="6" id="KW-0131">Cell cycle</keyword>
<dbReference type="InterPro" id="IPR011990">
    <property type="entry name" value="TPR-like_helical_dom_sf"/>
</dbReference>
<dbReference type="GO" id="GO:0070979">
    <property type="term" value="P:protein K11-linked ubiquitination"/>
    <property type="evidence" value="ECO:0007669"/>
    <property type="project" value="TreeGrafter"/>
</dbReference>
<dbReference type="Pfam" id="PF12862">
    <property type="entry name" value="ANAPC5"/>
    <property type="match status" value="1"/>
</dbReference>
<comment type="similarity">
    <text evidence="1">Belongs to the APC5 family.</text>
</comment>
<evidence type="ECO:0000256" key="6">
    <source>
        <dbReference type="ARBA" id="ARBA00023306"/>
    </source>
</evidence>
<dbReference type="InterPro" id="IPR037679">
    <property type="entry name" value="Apc5"/>
</dbReference>
<keyword evidence="11" id="KW-1185">Reference proteome</keyword>
<dbReference type="Proteomes" id="UP001140172">
    <property type="component" value="Unassembled WGS sequence"/>
</dbReference>
<evidence type="ECO:0000256" key="2">
    <source>
        <dbReference type="ARBA" id="ARBA00016066"/>
    </source>
</evidence>
<keyword evidence="5" id="KW-0833">Ubl conjugation pathway</keyword>
<organism evidence="10 11">
    <name type="scientific">Coemansia interrupta</name>
    <dbReference type="NCBI Taxonomy" id="1126814"/>
    <lineage>
        <taxon>Eukaryota</taxon>
        <taxon>Fungi</taxon>
        <taxon>Fungi incertae sedis</taxon>
        <taxon>Zoopagomycota</taxon>
        <taxon>Kickxellomycotina</taxon>
        <taxon>Kickxellomycetes</taxon>
        <taxon>Kickxellales</taxon>
        <taxon>Kickxellaceae</taxon>
        <taxon>Coemansia</taxon>
    </lineage>
</organism>
<dbReference type="OrthoDB" id="2504561at2759"/>
<evidence type="ECO:0000256" key="7">
    <source>
        <dbReference type="ARBA" id="ARBA00031069"/>
    </source>
</evidence>
<sequence length="427" mass="49375">MSSEANSNGNYSSGSGYLSSTKLVLLICIEQYSRHYDWGPATLSELGEFLALHLYEATAWTVASLDELCNSLDKISVKAENQTLLPIVRQRLCALETIDDLYMFFDAVGQLVVDAEARMESDEEVTLLDSESIFGIFIRRCCLAFNLMDFQEISRFFAECLDMVRTIAKSDGERKPVVYSQLEMQEQAEVLISRLEEESQTPLPEKMEKDIRRSLEQLPRYSRIHYLQYLDLVRRGESEQSEISLRRFFDSNTIKDNRTIYQYALMYMAAMRAQLGMIELSQEALREATQVARDCQDHICLLYIICWEARLMCAALQHDKHVSKNRLKQLLIALVAKASSMRNHEMEIAGRILQTDLLILTKGPKEEVFESLVLIQALIVEHDVRKMREQWHRTASRAWAEYEKQPWARDVMQRLLDQTSSAETPLH</sequence>
<dbReference type="InterPro" id="IPR026000">
    <property type="entry name" value="Apc5_dom"/>
</dbReference>
<protein>
    <recommendedName>
        <fullName evidence="2">Anaphase-promoting complex subunit 5</fullName>
    </recommendedName>
    <alternativeName>
        <fullName evidence="7">Cyclosome subunit 5</fullName>
    </alternativeName>
</protein>
<dbReference type="EMBL" id="JANBUM010000342">
    <property type="protein sequence ID" value="KAJ2778578.1"/>
    <property type="molecule type" value="Genomic_DNA"/>
</dbReference>
<dbReference type="Gene3D" id="1.25.40.10">
    <property type="entry name" value="Tetratricopeptide repeat domain"/>
    <property type="match status" value="1"/>
</dbReference>
<comment type="caution">
    <text evidence="10">The sequence shown here is derived from an EMBL/GenBank/DDBJ whole genome shotgun (WGS) entry which is preliminary data.</text>
</comment>
<proteinExistence type="inferred from homology"/>
<dbReference type="PANTHER" id="PTHR12830:SF9">
    <property type="entry name" value="ANAPHASE-PROMOTING COMPLEX SUBUNIT 5"/>
    <property type="match status" value="1"/>
</dbReference>
<evidence type="ECO:0000313" key="11">
    <source>
        <dbReference type="Proteomes" id="UP001140172"/>
    </source>
</evidence>
<dbReference type="AlphaFoldDB" id="A0A9W8HC05"/>
<evidence type="ECO:0000256" key="3">
    <source>
        <dbReference type="ARBA" id="ARBA00022618"/>
    </source>
</evidence>
<name>A0A9W8HC05_9FUNG</name>
<evidence type="ECO:0000256" key="8">
    <source>
        <dbReference type="ARBA" id="ARBA00045696"/>
    </source>
</evidence>
<reference evidence="10" key="1">
    <citation type="submission" date="2022-07" db="EMBL/GenBank/DDBJ databases">
        <title>Phylogenomic reconstructions and comparative analyses of Kickxellomycotina fungi.</title>
        <authorList>
            <person name="Reynolds N.K."/>
            <person name="Stajich J.E."/>
            <person name="Barry K."/>
            <person name="Grigoriev I.V."/>
            <person name="Crous P."/>
            <person name="Smith M.E."/>
        </authorList>
    </citation>
    <scope>NUCLEOTIDE SEQUENCE</scope>
    <source>
        <strain evidence="10">BCRC 34489</strain>
    </source>
</reference>
<dbReference type="GO" id="GO:0005680">
    <property type="term" value="C:anaphase-promoting complex"/>
    <property type="evidence" value="ECO:0007669"/>
    <property type="project" value="InterPro"/>
</dbReference>
<dbReference type="GO" id="GO:0045842">
    <property type="term" value="P:positive regulation of mitotic metaphase/anaphase transition"/>
    <property type="evidence" value="ECO:0007669"/>
    <property type="project" value="TreeGrafter"/>
</dbReference>
<evidence type="ECO:0000256" key="4">
    <source>
        <dbReference type="ARBA" id="ARBA00022776"/>
    </source>
</evidence>
<dbReference type="GO" id="GO:0051301">
    <property type="term" value="P:cell division"/>
    <property type="evidence" value="ECO:0007669"/>
    <property type="project" value="UniProtKB-KW"/>
</dbReference>
<evidence type="ECO:0000256" key="1">
    <source>
        <dbReference type="ARBA" id="ARBA00007450"/>
    </source>
</evidence>
<comment type="function">
    <text evidence="8">Component of the anaphase promoting complex/cyclosome (APC/C), a cell cycle-regulated E3 ubiquitin ligase that controls progression through mitosis and the G1 phase of the cell cycle. The APC/C complex acts by mediating ubiquitination and subsequent degradation of target proteins: it mainly mediates the formation of 'Lys-11'-linked polyubiquitin chains and, to a lower extent, the formation of 'Lys-48'- and 'Lys-63'-linked polyubiquitin chains. The APC/C complex catalyzes assembly of branched 'Lys-11'-/'Lys-48'-linked branched ubiquitin chains on target proteins.</text>
</comment>